<comment type="caution">
    <text evidence="2">The sequence shown here is derived from an EMBL/GenBank/DDBJ whole genome shotgun (WGS) entry which is preliminary data.</text>
</comment>
<feature type="region of interest" description="Disordered" evidence="1">
    <location>
        <begin position="23"/>
        <end position="50"/>
    </location>
</feature>
<name>A0A5J9STX4_9POAL</name>
<dbReference type="Gramene" id="TVU02428">
    <property type="protein sequence ID" value="TVU02428"/>
    <property type="gene ID" value="EJB05_52070"/>
</dbReference>
<organism evidence="2 3">
    <name type="scientific">Eragrostis curvula</name>
    <name type="common">weeping love grass</name>
    <dbReference type="NCBI Taxonomy" id="38414"/>
    <lineage>
        <taxon>Eukaryota</taxon>
        <taxon>Viridiplantae</taxon>
        <taxon>Streptophyta</taxon>
        <taxon>Embryophyta</taxon>
        <taxon>Tracheophyta</taxon>
        <taxon>Spermatophyta</taxon>
        <taxon>Magnoliopsida</taxon>
        <taxon>Liliopsida</taxon>
        <taxon>Poales</taxon>
        <taxon>Poaceae</taxon>
        <taxon>PACMAD clade</taxon>
        <taxon>Chloridoideae</taxon>
        <taxon>Eragrostideae</taxon>
        <taxon>Eragrostidinae</taxon>
        <taxon>Eragrostis</taxon>
    </lineage>
</organism>
<sequence length="93" mass="10039">MAAIPSPVELRLIPSCVLPVPVRDSPSSPFPAARRPMEAGQRPPNPSKQEAFFNSSSPACLLCAEVDGCVLNIWLNQEAPDERFQRLGGIQAP</sequence>
<evidence type="ECO:0000313" key="2">
    <source>
        <dbReference type="EMBL" id="TVU02428.1"/>
    </source>
</evidence>
<feature type="compositionally biased region" description="Low complexity" evidence="1">
    <location>
        <begin position="25"/>
        <end position="34"/>
    </location>
</feature>
<feature type="non-terminal residue" evidence="2">
    <location>
        <position position="1"/>
    </location>
</feature>
<proteinExistence type="predicted"/>
<gene>
    <name evidence="2" type="ORF">EJB05_52070</name>
</gene>
<dbReference type="EMBL" id="RWGY01000327">
    <property type="protein sequence ID" value="TVU02428.1"/>
    <property type="molecule type" value="Genomic_DNA"/>
</dbReference>
<evidence type="ECO:0000256" key="1">
    <source>
        <dbReference type="SAM" id="MobiDB-lite"/>
    </source>
</evidence>
<reference evidence="2 3" key="1">
    <citation type="journal article" date="2019" name="Sci. Rep.">
        <title>A high-quality genome of Eragrostis curvula grass provides insights into Poaceae evolution and supports new strategies to enhance forage quality.</title>
        <authorList>
            <person name="Carballo J."/>
            <person name="Santos B.A.C.M."/>
            <person name="Zappacosta D."/>
            <person name="Garbus I."/>
            <person name="Selva J.P."/>
            <person name="Gallo C.A."/>
            <person name="Diaz A."/>
            <person name="Albertini E."/>
            <person name="Caccamo M."/>
            <person name="Echenique V."/>
        </authorList>
    </citation>
    <scope>NUCLEOTIDE SEQUENCE [LARGE SCALE GENOMIC DNA]</scope>
    <source>
        <strain evidence="3">cv. Victoria</strain>
        <tissue evidence="2">Leaf</tissue>
    </source>
</reference>
<dbReference type="Proteomes" id="UP000324897">
    <property type="component" value="Unassembled WGS sequence"/>
</dbReference>
<keyword evidence="3" id="KW-1185">Reference proteome</keyword>
<dbReference type="AlphaFoldDB" id="A0A5J9STX4"/>
<protein>
    <submittedName>
        <fullName evidence="2">Uncharacterized protein</fullName>
    </submittedName>
</protein>
<evidence type="ECO:0000313" key="3">
    <source>
        <dbReference type="Proteomes" id="UP000324897"/>
    </source>
</evidence>
<accession>A0A5J9STX4</accession>